<proteinExistence type="predicted"/>
<comment type="caution">
    <text evidence="1">The sequence shown here is derived from an EMBL/GenBank/DDBJ whole genome shotgun (WGS) entry which is preliminary data.</text>
</comment>
<dbReference type="PATRIC" id="fig|404937.3.peg.1648"/>
<dbReference type="AlphaFoldDB" id="A0A0D0S0C4"/>
<keyword evidence="2" id="KW-1185">Reference proteome</keyword>
<accession>A0A0D0S0C4</accession>
<evidence type="ECO:0008006" key="3">
    <source>
        <dbReference type="Google" id="ProtNLM"/>
    </source>
</evidence>
<dbReference type="RefSeq" id="WP_003395439.1">
    <property type="nucleotide sequence ID" value="NZ_JXTH01000026.1"/>
</dbReference>
<protein>
    <recommendedName>
        <fullName evidence="3">Competence protein</fullName>
    </recommendedName>
</protein>
<sequence length="50" mass="5854">MGKRNKSKRFIQQSADAVYKHDEKIPYHMTYEEAEQRKAEKADHANLGGF</sequence>
<reference evidence="1 2" key="1">
    <citation type="submission" date="2015-01" db="EMBL/GenBank/DDBJ databases">
        <title>Draft genome of Anoxybacillus thermarum strain AF/04.</title>
        <authorList>
            <person name="Poli A."/>
            <person name="Nicolaus B."/>
            <person name="Chan K.-G."/>
            <person name="Kahar U.M."/>
            <person name="Yaakob A.S."/>
            <person name="Chan C.S."/>
            <person name="Goh K.M."/>
        </authorList>
    </citation>
    <scope>NUCLEOTIDE SEQUENCE [LARGE SCALE GENOMIC DNA]</scope>
    <source>
        <strain evidence="1 2">AF/04</strain>
    </source>
</reference>
<name>A0A0D0S0C4_9BACL</name>
<organism evidence="1 2">
    <name type="scientific">Anoxybacillus thermarum</name>
    <dbReference type="NCBI Taxonomy" id="404937"/>
    <lineage>
        <taxon>Bacteria</taxon>
        <taxon>Bacillati</taxon>
        <taxon>Bacillota</taxon>
        <taxon>Bacilli</taxon>
        <taxon>Bacillales</taxon>
        <taxon>Anoxybacillaceae</taxon>
        <taxon>Anoxybacillus</taxon>
    </lineage>
</organism>
<dbReference type="EMBL" id="JXTH01000026">
    <property type="protein sequence ID" value="KIQ94356.1"/>
    <property type="molecule type" value="Genomic_DNA"/>
</dbReference>
<gene>
    <name evidence="1" type="ORF">LH47_01557</name>
</gene>
<evidence type="ECO:0000313" key="1">
    <source>
        <dbReference type="EMBL" id="KIQ94356.1"/>
    </source>
</evidence>
<dbReference type="Proteomes" id="UP000032102">
    <property type="component" value="Unassembled WGS sequence"/>
</dbReference>
<evidence type="ECO:0000313" key="2">
    <source>
        <dbReference type="Proteomes" id="UP000032102"/>
    </source>
</evidence>